<keyword evidence="5 10" id="KW-0175">Coiled coil</keyword>
<feature type="region of interest" description="Actin-binding" evidence="9">
    <location>
        <begin position="679"/>
        <end position="701"/>
    </location>
</feature>
<evidence type="ECO:0000256" key="10">
    <source>
        <dbReference type="SAM" id="Coils"/>
    </source>
</evidence>
<dbReference type="PROSITE" id="PS51456">
    <property type="entry name" value="MYOSIN_MOTOR"/>
    <property type="match status" value="1"/>
</dbReference>
<dbReference type="FunFam" id="1.20.5.4820:FF:000002">
    <property type="entry name" value="Myosin heavy chain 10"/>
    <property type="match status" value="1"/>
</dbReference>
<dbReference type="InterPro" id="IPR008989">
    <property type="entry name" value="Myosin_S1_N"/>
</dbReference>
<evidence type="ECO:0000256" key="1">
    <source>
        <dbReference type="ARBA" id="ARBA00008314"/>
    </source>
</evidence>
<reference evidence="15" key="2">
    <citation type="submission" date="2015-08" db="UniProtKB">
        <authorList>
            <consortium name="WormBaseParasite"/>
        </authorList>
    </citation>
    <scope>IDENTIFICATION</scope>
</reference>
<comment type="similarity">
    <text evidence="1 9">Belongs to the TRAFAC class myosin-kinesin ATPase superfamily. Myosin family.</text>
</comment>
<dbReference type="Gene3D" id="6.10.250.2420">
    <property type="match status" value="1"/>
</dbReference>
<dbReference type="InterPro" id="IPR001609">
    <property type="entry name" value="Myosin_head_motor_dom-like"/>
</dbReference>
<dbReference type="FunFam" id="3.40.850.10:FF:000101">
    <property type="entry name" value="Slow myosin heavy chain 2"/>
    <property type="match status" value="1"/>
</dbReference>
<dbReference type="GO" id="GO:0005524">
    <property type="term" value="F:ATP binding"/>
    <property type="evidence" value="ECO:0007669"/>
    <property type="project" value="UniProtKB-UniRule"/>
</dbReference>
<evidence type="ECO:0000256" key="8">
    <source>
        <dbReference type="ARBA" id="ARBA00023203"/>
    </source>
</evidence>
<dbReference type="PROSITE" id="PS51844">
    <property type="entry name" value="SH3_LIKE"/>
    <property type="match status" value="1"/>
</dbReference>
<evidence type="ECO:0000313" key="14">
    <source>
        <dbReference type="Proteomes" id="UP000035680"/>
    </source>
</evidence>
<keyword evidence="8 9" id="KW-0009">Actin-binding</keyword>
<dbReference type="SMART" id="SM00015">
    <property type="entry name" value="IQ"/>
    <property type="match status" value="1"/>
</dbReference>
<dbReference type="GO" id="GO:0051015">
    <property type="term" value="F:actin filament binding"/>
    <property type="evidence" value="ECO:0007669"/>
    <property type="project" value="InterPro"/>
</dbReference>
<dbReference type="SMART" id="SM00242">
    <property type="entry name" value="MYSc"/>
    <property type="match status" value="1"/>
</dbReference>
<feature type="compositionally biased region" description="Polar residues" evidence="11">
    <location>
        <begin position="1946"/>
        <end position="1972"/>
    </location>
</feature>
<keyword evidence="3 9" id="KW-0067">ATP-binding</keyword>
<dbReference type="PROSITE" id="PS50096">
    <property type="entry name" value="IQ"/>
    <property type="match status" value="1"/>
</dbReference>
<dbReference type="STRING" id="75913.A0A0K0G4P8"/>
<dbReference type="Gene3D" id="3.40.850.10">
    <property type="entry name" value="Kinesin motor domain"/>
    <property type="match status" value="1"/>
</dbReference>
<feature type="domain" description="Myosin motor" evidence="12">
    <location>
        <begin position="103"/>
        <end position="801"/>
    </location>
</feature>
<dbReference type="GO" id="GO:0045177">
    <property type="term" value="C:apical part of cell"/>
    <property type="evidence" value="ECO:0007669"/>
    <property type="project" value="UniProtKB-ARBA"/>
</dbReference>
<dbReference type="Proteomes" id="UP000035680">
    <property type="component" value="Unassembled WGS sequence"/>
</dbReference>
<dbReference type="Pfam" id="PF01576">
    <property type="entry name" value="Myosin_tail_1"/>
    <property type="match status" value="1"/>
</dbReference>
<dbReference type="Gene3D" id="2.30.30.360">
    <property type="entry name" value="Myosin S1 fragment, N-terminal"/>
    <property type="match status" value="1"/>
</dbReference>
<keyword evidence="4" id="KW-0112">Calmodulin-binding</keyword>
<feature type="coiled-coil region" evidence="10">
    <location>
        <begin position="1026"/>
        <end position="1376"/>
    </location>
</feature>
<feature type="compositionally biased region" description="Basic and acidic residues" evidence="11">
    <location>
        <begin position="1428"/>
        <end position="1438"/>
    </location>
</feature>
<feature type="region of interest" description="Disordered" evidence="11">
    <location>
        <begin position="1412"/>
        <end position="1438"/>
    </location>
</feature>
<feature type="coiled-coil region" evidence="10">
    <location>
        <begin position="865"/>
        <end position="997"/>
    </location>
</feature>
<dbReference type="Pfam" id="PF02736">
    <property type="entry name" value="Myosin_N"/>
    <property type="match status" value="1"/>
</dbReference>
<evidence type="ECO:0000256" key="2">
    <source>
        <dbReference type="ARBA" id="ARBA00022741"/>
    </source>
</evidence>
<dbReference type="WBParaSite" id="SVE_1970900.3">
    <property type="protein sequence ID" value="SVE_1970900.3"/>
    <property type="gene ID" value="SVE_1970900"/>
</dbReference>
<dbReference type="InterPro" id="IPR000048">
    <property type="entry name" value="IQ_motif_EF-hand-BS"/>
</dbReference>
<keyword evidence="14" id="KW-1185">Reference proteome</keyword>
<dbReference type="FunFam" id="1.20.58.530:FF:000003">
    <property type="entry name" value="Myosin heavy chain 10"/>
    <property type="match status" value="1"/>
</dbReference>
<dbReference type="PANTHER" id="PTHR13140">
    <property type="entry name" value="MYOSIN"/>
    <property type="match status" value="1"/>
</dbReference>
<keyword evidence="6 9" id="KW-0518">Myosin</keyword>
<dbReference type="InterPro" id="IPR027417">
    <property type="entry name" value="P-loop_NTPase"/>
</dbReference>
<dbReference type="CDD" id="cd01377">
    <property type="entry name" value="MYSc_class_II"/>
    <property type="match status" value="1"/>
</dbReference>
<dbReference type="Gene3D" id="1.20.120.720">
    <property type="entry name" value="Myosin VI head, motor domain, U50 subdomain"/>
    <property type="match status" value="1"/>
</dbReference>
<dbReference type="GO" id="GO:0016459">
    <property type="term" value="C:myosin complex"/>
    <property type="evidence" value="ECO:0007669"/>
    <property type="project" value="UniProtKB-KW"/>
</dbReference>
<sequence length="1987" mass="233782">MSIKLNGDISQNGVSYAKSVTSNSMEQNLKCLRVQRDAVHDPSMQAEWAKKRLVWVPHEKEGFVAGSIVEDHGDDVIVEILETNKKIRLSKDDYQKMNPPKFDKVEDMADLTCLNEASVLHNLKERYYSDLIYTYSGLFCVVINPYKRLPIYSDGLIDTYKGRKRNLMPPHIFAIADEAYRSMLSEQEDQSILCTGESGAGKTENTKKVIQYLAHVAGAARHSKEDTLSKFEVRDNIGELEQQLLQANPILEAFGNSKTVKNDNSSRFGKFIRINFDTTGLISGGNIEFYLLEKSRTCRQATDERSFHVFYQLLKGATYRERNDFLLLECDEYRYLNNKYISLPNIDDSSEYQNTIKSMQIMGFQKEEIESIFRIVSAVLLFGNIEFIQEKKSDQALFADDSIVQKVCHLLGINLQEFNKALLRPKIKVGREYVHKSQNKEQAEFSIEAISKACYERMFKWLVQRINKSLDRTRRQGASFIGILDIAGFEIFQINSFEQLCINYTNEKLQQLFNNTMFVLEQEEYQREGINWTFIDFGLDLQPTIDLIEKPMGILALLDEECLFPKATDKSFVSKLTHNHDKHQKFLIPEMRAKSDFAIIHYAGRVDYSSDQWLMKNMDPLNENVVNLMQVSNDNFIVSIWKDAEFAGMSATETNETAFGARTRKGMFRTVSQVYKEQLVRLMTTLKNTDPHFVRCIIPNHEKKPGKIASLLVLEQLRCNGVLEGIRICRQGFPNRIPFQDFRHRYEILTPNVIPKGFMDGKEAVKRIIEALEVDPNIYRIGQSKIFFRAGVLAQLEEDRDIKLTDLIVRFQAVCRGYLAKRRYQMRIQQSNAIRVLQRNGLSWLKLRNWQWWRLFTKVKPLLQVTNKEAEISAKNEELRVIQEKLVKLSAENEEILCRQSQLLSERQLLQSQIQQETDEKAEIEESFIMIKNRHEELRQAYDELSSRCEEEDQKFQSLGQEKKKLEETIRDLEEQLEEEEQLRQKIQIDKSNIDNKWKQTEEKLAELRDSYEKTVKDKKIADEKLHQLSQKFIDEEDKVKSFQKQKSKLENQLQDVEQELKIERETRMESEKLRRRLENELHEHKEFIEEKRCKLEELNQQLIKAAEENARILAKSDEDLNNFNNLQKQIRDYEIQIEELKDDLESEKEARSKADRARRELSEELETLKTEFIEATDKSAISQEIQKKKDEELQYLQRQLEHQNQLTKEKHDEMKQQHQEQLELLRNELDQVSRLRSQMEKSKINAERQNQSLQEELESIMHQKQEVEKKRKNLECINLDIQVKLNELEGSNNSLMLEHQRLQQEYELLSKQKESDEANVSLMERKMANLELQIKEANDALQDETRQKLSLQTRVRQLEEELFNAGEREEEIKQSKIQNDREISTLKQQLLEYKKITEEVSLQQVDDLKKKHQRELENAQKATADAENAKERSERSKRKIQEELEDVTIELESVRSNLREIEKKQRKFDQQLNEERGNYQNAINDKEMLAQECREKETKILTLTQALEVAKDDLETSERIKKQLQLELDDLISSKDDYGKNVHELEKAKRQLEAELLNYKMQVEELDNMVQDHDDARLRWDVNLQAMKTEFERTISAKEQDAEEKRRQLQRTIRELEEELENERRNKLSGSNQRKKLEAQINEMEHQLEGSNKLKDDYARQIKKLQQMLRDSSQEVEEIRQSREETSTQLKEAERKLRTIEGEHQGMIEQCNNLLVSKRNLEAEIAELEELQNKGGNFSIEEKRRLENRISQLEEDLEEEQSNIEIVQDKLRKSHLQLEQLTTDLSMERNHSQKIENERQNLEKINKELKAKITEIESSSQNRSRYQLNNLEAKISYLDEQLLSESNERANVSRQLRRLEKRLAEATLQLDEERKACEQAKEAAERANIKQRQLRRQMDEYEEELSREKTKSRALQRELDDVNEANESLKRDNNQLRASVASRRTNLLNRPYSSSRSTLVTTKTNNSSDNLQNHDDVDSIGTDGTY</sequence>
<dbReference type="InterPro" id="IPR002928">
    <property type="entry name" value="Myosin_tail"/>
</dbReference>
<proteinExistence type="inferred from homology"/>
<evidence type="ECO:0000256" key="11">
    <source>
        <dbReference type="SAM" id="MobiDB-lite"/>
    </source>
</evidence>
<evidence type="ECO:0000256" key="9">
    <source>
        <dbReference type="PROSITE-ProRule" id="PRU00782"/>
    </source>
</evidence>
<dbReference type="SUPFAM" id="SSF90257">
    <property type="entry name" value="Myosin rod fragments"/>
    <property type="match status" value="4"/>
</dbReference>
<evidence type="ECO:0000256" key="4">
    <source>
        <dbReference type="ARBA" id="ARBA00022860"/>
    </source>
</evidence>
<dbReference type="FunFam" id="1.20.120.720:FF:000001">
    <property type="entry name" value="Myosin heavy chain, muscle"/>
    <property type="match status" value="1"/>
</dbReference>
<evidence type="ECO:0000313" key="15">
    <source>
        <dbReference type="WBParaSite" id="SVE_1970900.3"/>
    </source>
</evidence>
<protein>
    <submittedName>
        <fullName evidence="15">Myosin heavy chain</fullName>
    </submittedName>
</protein>
<dbReference type="Pfam" id="PF00612">
    <property type="entry name" value="IQ"/>
    <property type="match status" value="1"/>
</dbReference>
<dbReference type="Pfam" id="PF00063">
    <property type="entry name" value="Myosin_head"/>
    <property type="match status" value="1"/>
</dbReference>
<dbReference type="GO" id="GO:0060972">
    <property type="term" value="P:left/right pattern formation"/>
    <property type="evidence" value="ECO:0007669"/>
    <property type="project" value="UniProtKB-ARBA"/>
</dbReference>
<feature type="binding site" evidence="9">
    <location>
        <begin position="196"/>
        <end position="203"/>
    </location>
    <ligand>
        <name>ATP</name>
        <dbReference type="ChEBI" id="CHEBI:30616"/>
    </ligand>
</feature>
<organism evidence="14 15">
    <name type="scientific">Strongyloides venezuelensis</name>
    <name type="common">Threadworm</name>
    <dbReference type="NCBI Taxonomy" id="75913"/>
    <lineage>
        <taxon>Eukaryota</taxon>
        <taxon>Metazoa</taxon>
        <taxon>Ecdysozoa</taxon>
        <taxon>Nematoda</taxon>
        <taxon>Chromadorea</taxon>
        <taxon>Rhabditida</taxon>
        <taxon>Tylenchina</taxon>
        <taxon>Panagrolaimomorpha</taxon>
        <taxon>Strongyloidoidea</taxon>
        <taxon>Strongyloididae</taxon>
        <taxon>Strongyloides</taxon>
    </lineage>
</organism>
<evidence type="ECO:0000256" key="6">
    <source>
        <dbReference type="ARBA" id="ARBA00023123"/>
    </source>
</evidence>
<evidence type="ECO:0000256" key="5">
    <source>
        <dbReference type="ARBA" id="ARBA00023054"/>
    </source>
</evidence>
<dbReference type="GO" id="GO:0007015">
    <property type="term" value="P:actin filament organization"/>
    <property type="evidence" value="ECO:0007669"/>
    <property type="project" value="TreeGrafter"/>
</dbReference>
<reference evidence="14" key="1">
    <citation type="submission" date="2014-07" db="EMBL/GenBank/DDBJ databases">
        <authorList>
            <person name="Martin A.A"/>
            <person name="De Silva N."/>
        </authorList>
    </citation>
    <scope>NUCLEOTIDE SEQUENCE</scope>
</reference>
<dbReference type="Gene3D" id="1.10.10.820">
    <property type="match status" value="1"/>
</dbReference>
<name>A0A0K0G4P8_STRVS</name>
<dbReference type="FunFam" id="2.30.30.360:FF:000001">
    <property type="entry name" value="Myosin heavy chain"/>
    <property type="match status" value="1"/>
</dbReference>
<dbReference type="InterPro" id="IPR004009">
    <property type="entry name" value="SH3_Myosin"/>
</dbReference>
<dbReference type="Gene3D" id="1.20.5.4820">
    <property type="match status" value="1"/>
</dbReference>
<keyword evidence="2 9" id="KW-0547">Nucleotide-binding</keyword>
<dbReference type="FunFam" id="1.10.10.820:FF:000001">
    <property type="entry name" value="Myosin heavy chain"/>
    <property type="match status" value="1"/>
</dbReference>
<keyword evidence="7 9" id="KW-0505">Motor protein</keyword>
<evidence type="ECO:0000256" key="3">
    <source>
        <dbReference type="ARBA" id="ARBA00022840"/>
    </source>
</evidence>
<dbReference type="GO" id="GO:0005863">
    <property type="term" value="C:striated muscle myosin thick filament"/>
    <property type="evidence" value="ECO:0007669"/>
    <property type="project" value="UniProtKB-ARBA"/>
</dbReference>
<dbReference type="SUPFAM" id="SSF52540">
    <property type="entry name" value="P-loop containing nucleoside triphosphate hydrolases"/>
    <property type="match status" value="1"/>
</dbReference>
<dbReference type="GO" id="GO:0005516">
    <property type="term" value="F:calmodulin binding"/>
    <property type="evidence" value="ECO:0007669"/>
    <property type="project" value="UniProtKB-KW"/>
</dbReference>
<dbReference type="InterPro" id="IPR036961">
    <property type="entry name" value="Kinesin_motor_dom_sf"/>
</dbReference>
<accession>A0A0K0G4P8</accession>
<evidence type="ECO:0000256" key="7">
    <source>
        <dbReference type="ARBA" id="ARBA00023175"/>
    </source>
</evidence>
<dbReference type="GO" id="GO:0000146">
    <property type="term" value="F:microfilament motor activity"/>
    <property type="evidence" value="ECO:0007669"/>
    <property type="project" value="TreeGrafter"/>
</dbReference>
<dbReference type="PRINTS" id="PR00193">
    <property type="entry name" value="MYOSINHEAVY"/>
</dbReference>
<dbReference type="Gene3D" id="1.20.5.340">
    <property type="match status" value="2"/>
</dbReference>
<evidence type="ECO:0000259" key="12">
    <source>
        <dbReference type="PROSITE" id="PS51456"/>
    </source>
</evidence>
<feature type="region of interest" description="Disordered" evidence="11">
    <location>
        <begin position="1946"/>
        <end position="1987"/>
    </location>
</feature>
<dbReference type="GO" id="GO:0016020">
    <property type="term" value="C:membrane"/>
    <property type="evidence" value="ECO:0007669"/>
    <property type="project" value="TreeGrafter"/>
</dbReference>
<feature type="domain" description="Myosin N-terminal SH3-like" evidence="13">
    <location>
        <begin position="49"/>
        <end position="99"/>
    </location>
</feature>
<dbReference type="Gene3D" id="1.20.58.530">
    <property type="match status" value="1"/>
</dbReference>
<dbReference type="PANTHER" id="PTHR13140:SF857">
    <property type="entry name" value="MYOSIN-11"/>
    <property type="match status" value="1"/>
</dbReference>
<evidence type="ECO:0000259" key="13">
    <source>
        <dbReference type="PROSITE" id="PS51844"/>
    </source>
</evidence>